<keyword evidence="6" id="KW-1185">Reference proteome</keyword>
<keyword evidence="1" id="KW-0677">Repeat</keyword>
<evidence type="ECO:0000259" key="3">
    <source>
        <dbReference type="Pfam" id="PF17781"/>
    </source>
</evidence>
<dbReference type="InterPro" id="IPR040892">
    <property type="entry name" value="RPN1_N"/>
</dbReference>
<dbReference type="AlphaFoldDB" id="A0A814YMM7"/>
<dbReference type="PANTHER" id="PTHR10943:SF1">
    <property type="entry name" value="26S PROTEASOME NON-ATPASE REGULATORY SUBUNIT 2"/>
    <property type="match status" value="1"/>
</dbReference>
<dbReference type="GO" id="GO:0043161">
    <property type="term" value="P:proteasome-mediated ubiquitin-dependent protein catabolic process"/>
    <property type="evidence" value="ECO:0007669"/>
    <property type="project" value="TreeGrafter"/>
</dbReference>
<evidence type="ECO:0000313" key="4">
    <source>
        <dbReference type="EMBL" id="CAF1231098.1"/>
    </source>
</evidence>
<dbReference type="Proteomes" id="UP000663829">
    <property type="component" value="Unassembled WGS sequence"/>
</dbReference>
<organism evidence="4 6">
    <name type="scientific">Didymodactylos carnosus</name>
    <dbReference type="NCBI Taxonomy" id="1234261"/>
    <lineage>
        <taxon>Eukaryota</taxon>
        <taxon>Metazoa</taxon>
        <taxon>Spiralia</taxon>
        <taxon>Gnathifera</taxon>
        <taxon>Rotifera</taxon>
        <taxon>Eurotatoria</taxon>
        <taxon>Bdelloidea</taxon>
        <taxon>Philodinida</taxon>
        <taxon>Philodinidae</taxon>
        <taxon>Didymodactylos</taxon>
    </lineage>
</organism>
<evidence type="ECO:0000256" key="1">
    <source>
        <dbReference type="ARBA" id="ARBA00022737"/>
    </source>
</evidence>
<dbReference type="EMBL" id="CAJNOQ010009670">
    <property type="protein sequence ID" value="CAF1231098.1"/>
    <property type="molecule type" value="Genomic_DNA"/>
</dbReference>
<gene>
    <name evidence="4" type="ORF">GPM918_LOCUS25178</name>
    <name evidence="5" type="ORF">SRO942_LOCUS25182</name>
</gene>
<comment type="caution">
    <text evidence="4">The sequence shown here is derived from an EMBL/GenBank/DDBJ whole genome shotgun (WGS) entry which is preliminary data.</text>
</comment>
<feature type="region of interest" description="Disordered" evidence="2">
    <location>
        <begin position="135"/>
        <end position="159"/>
    </location>
</feature>
<evidence type="ECO:0000313" key="5">
    <source>
        <dbReference type="EMBL" id="CAF3993720.1"/>
    </source>
</evidence>
<dbReference type="PANTHER" id="PTHR10943">
    <property type="entry name" value="26S PROTEASOME NON-ATPASE REGULATORY SUBUNIT"/>
    <property type="match status" value="1"/>
</dbReference>
<dbReference type="EMBL" id="CAJOBC010009674">
    <property type="protein sequence ID" value="CAF3993720.1"/>
    <property type="molecule type" value="Genomic_DNA"/>
</dbReference>
<evidence type="ECO:0000256" key="2">
    <source>
        <dbReference type="SAM" id="MobiDB-lite"/>
    </source>
</evidence>
<sequence length="201" mass="23415">MDKMQLDSCFNQSLCADIVSVVAMALTNTTEMLHYRLFSSSEDIDPWGHEYIIHLSAEIASELKKVDPTQKLSVLAKRIITLLIKHNAVHEMCHLLMEIEESGLIHRVIDKHIYERVCICLKRYVNFKLENRTTNDDTSTSNVVQEQQEQLTNSDEQTNHTEIPIEVTFSILNQVSRQWINEEKEWREKKILIDESDSIKD</sequence>
<proteinExistence type="predicted"/>
<reference evidence="4" key="1">
    <citation type="submission" date="2021-02" db="EMBL/GenBank/DDBJ databases">
        <authorList>
            <person name="Nowell W R."/>
        </authorList>
    </citation>
    <scope>NUCLEOTIDE SEQUENCE</scope>
</reference>
<dbReference type="OrthoDB" id="10252509at2759"/>
<feature type="domain" description="RPN1 N-terminal" evidence="3">
    <location>
        <begin position="10"/>
        <end position="144"/>
    </location>
</feature>
<feature type="compositionally biased region" description="Polar residues" evidence="2">
    <location>
        <begin position="145"/>
        <end position="156"/>
    </location>
</feature>
<dbReference type="Proteomes" id="UP000681722">
    <property type="component" value="Unassembled WGS sequence"/>
</dbReference>
<evidence type="ECO:0000313" key="6">
    <source>
        <dbReference type="Proteomes" id="UP000663829"/>
    </source>
</evidence>
<protein>
    <recommendedName>
        <fullName evidence="3">RPN1 N-terminal domain-containing protein</fullName>
    </recommendedName>
</protein>
<dbReference type="Pfam" id="PF17781">
    <property type="entry name" value="RPN1_RPN2_N"/>
    <property type="match status" value="1"/>
</dbReference>
<dbReference type="GO" id="GO:0034515">
    <property type="term" value="C:proteasome storage granule"/>
    <property type="evidence" value="ECO:0007669"/>
    <property type="project" value="TreeGrafter"/>
</dbReference>
<dbReference type="GO" id="GO:0008540">
    <property type="term" value="C:proteasome regulatory particle, base subcomplex"/>
    <property type="evidence" value="ECO:0007669"/>
    <property type="project" value="TreeGrafter"/>
</dbReference>
<accession>A0A814YMM7</accession>
<dbReference type="GO" id="GO:0005634">
    <property type="term" value="C:nucleus"/>
    <property type="evidence" value="ECO:0007669"/>
    <property type="project" value="TreeGrafter"/>
</dbReference>
<name>A0A814YMM7_9BILA</name>